<dbReference type="PANTHER" id="PTHR14119">
    <property type="entry name" value="HYDROLASE"/>
    <property type="match status" value="1"/>
</dbReference>
<dbReference type="InterPro" id="IPR000868">
    <property type="entry name" value="Isochorismatase-like_dom"/>
</dbReference>
<comment type="caution">
    <text evidence="2">The sequence shown here is derived from an EMBL/GenBank/DDBJ whole genome shotgun (WGS) entry which is preliminary data.</text>
</comment>
<protein>
    <submittedName>
        <fullName evidence="2">Isochorismatase family protein</fullName>
    </submittedName>
</protein>
<dbReference type="RefSeq" id="WP_259037397.1">
    <property type="nucleotide sequence ID" value="NZ_JAJISC010000008.1"/>
</dbReference>
<reference evidence="2" key="1">
    <citation type="submission" date="2021-11" db="EMBL/GenBank/DDBJ databases">
        <title>Halomonas sp., isolated from a coastal aquaculture zone in Dongshan Bay.</title>
        <authorList>
            <person name="Lin W."/>
        </authorList>
    </citation>
    <scope>NUCLEOTIDE SEQUENCE</scope>
    <source>
        <strain evidence="2">Yzlin-01</strain>
    </source>
</reference>
<sequence>MQLQADESLLLMVDFQAKLLPVIEEGQSALATATWLAGVAQALGVPIWLTEQYPEGLGHTDSALMETLEHRKVWSKHHFAATAESDFIDALAQSGRQQIVLCGTEAHICVLQTALGLLKAGYRVFWLTDATASRRGEEARLARTRACTHGAEAVSADMVAYEWLERCDSETFKRLHRTFLKPRASQAVRFF</sequence>
<dbReference type="Proteomes" id="UP001165542">
    <property type="component" value="Unassembled WGS sequence"/>
</dbReference>
<evidence type="ECO:0000313" key="3">
    <source>
        <dbReference type="Proteomes" id="UP001165542"/>
    </source>
</evidence>
<dbReference type="PANTHER" id="PTHR14119:SF3">
    <property type="entry name" value="ISOCHORISMATASE DOMAIN-CONTAINING PROTEIN 2"/>
    <property type="match status" value="1"/>
</dbReference>
<dbReference type="EMBL" id="JAJISC010000008">
    <property type="protein sequence ID" value="MCS2610908.1"/>
    <property type="molecule type" value="Genomic_DNA"/>
</dbReference>
<gene>
    <name evidence="2" type="ORF">LLY24_16450</name>
</gene>
<organism evidence="2 3">
    <name type="scientific">Halomonas dongshanensis</name>
    <dbReference type="NCBI Taxonomy" id="2890835"/>
    <lineage>
        <taxon>Bacteria</taxon>
        <taxon>Pseudomonadati</taxon>
        <taxon>Pseudomonadota</taxon>
        <taxon>Gammaproteobacteria</taxon>
        <taxon>Oceanospirillales</taxon>
        <taxon>Halomonadaceae</taxon>
        <taxon>Halomonas</taxon>
    </lineage>
</organism>
<dbReference type="SUPFAM" id="SSF52499">
    <property type="entry name" value="Isochorismatase-like hydrolases"/>
    <property type="match status" value="1"/>
</dbReference>
<feature type="domain" description="Isochorismatase-like" evidence="1">
    <location>
        <begin position="8"/>
        <end position="156"/>
    </location>
</feature>
<proteinExistence type="predicted"/>
<dbReference type="InterPro" id="IPR036380">
    <property type="entry name" value="Isochorismatase-like_sf"/>
</dbReference>
<name>A0ABT2EHU4_9GAMM</name>
<dbReference type="Gene3D" id="3.40.50.850">
    <property type="entry name" value="Isochorismatase-like"/>
    <property type="match status" value="1"/>
</dbReference>
<evidence type="ECO:0000313" key="2">
    <source>
        <dbReference type="EMBL" id="MCS2610908.1"/>
    </source>
</evidence>
<dbReference type="Pfam" id="PF00857">
    <property type="entry name" value="Isochorismatase"/>
    <property type="match status" value="1"/>
</dbReference>
<dbReference type="InterPro" id="IPR050993">
    <property type="entry name" value="Isochorismatase_domain"/>
</dbReference>
<accession>A0ABT2EHU4</accession>
<evidence type="ECO:0000259" key="1">
    <source>
        <dbReference type="Pfam" id="PF00857"/>
    </source>
</evidence>
<keyword evidence="3" id="KW-1185">Reference proteome</keyword>